<protein>
    <submittedName>
        <fullName evidence="4">BA75_04219T0</fullName>
    </submittedName>
</protein>
<feature type="domain" description="Bacterial surface antigen (D15)" evidence="3">
    <location>
        <begin position="145"/>
        <end position="461"/>
    </location>
</feature>
<evidence type="ECO:0000256" key="1">
    <source>
        <dbReference type="ARBA" id="ARBA00004370"/>
    </source>
</evidence>
<name>A0A1B2JF35_PICPA</name>
<keyword evidence="5" id="KW-1185">Reference proteome</keyword>
<dbReference type="GO" id="GO:0019867">
    <property type="term" value="C:outer membrane"/>
    <property type="evidence" value="ECO:0007669"/>
    <property type="project" value="InterPro"/>
</dbReference>
<dbReference type="OrthoDB" id="1724197at2759"/>
<dbReference type="AlphaFoldDB" id="A0A1B2JF35"/>
<sequence>MSQQEILQKNYSTPLHLQQVDIVGGEGFNALFFKNLLNPLLSNSDLTVSNFVQSSNEVIQRLNDTEVFNTSHLQVVEASAAADENSLVIEGQDTAFKRNIKQSKLKPVPVKAILTLKPTLLKNFSVTPVLFENGIALDGVYSNLNAFGNSESLSFNGLVDLRRESPLKNLNFNFQAPLRDPSYRLVFNSLLSKSTVAWASNHEQTNSSVYLGLHKRFCRSLSSELGFSGVYRNVYNLGDGTSDTIKSDASFSNKNSLLLNVNYDTRSFTPESLYKFPAKGLSLTFNNELIIDQEKEQFSKSDLKFQSLYSFFNNWLTFEVAGGLGSIILNDTSKKPHFQDKFFLGGFNSLRGFKFNSTGLKDGNDFVGGTNYFQLGATAYSKIPFVKASPLRLRLFINAGDVINDIPTLKNTDFIKNSAQAVGWGLTYSLGSVANAEFNYNIPISTRTQDITKPGIEFALSLSGDFN</sequence>
<dbReference type="Pfam" id="PF01103">
    <property type="entry name" value="Omp85"/>
    <property type="match status" value="1"/>
</dbReference>
<evidence type="ECO:0000256" key="2">
    <source>
        <dbReference type="ARBA" id="ARBA00023136"/>
    </source>
</evidence>
<reference evidence="4 5" key="1">
    <citation type="submission" date="2016-02" db="EMBL/GenBank/DDBJ databases">
        <title>Comparative genomic and transcriptomic foundation for Pichia pastoris.</title>
        <authorList>
            <person name="Love K.R."/>
            <person name="Shah K.A."/>
            <person name="Whittaker C.A."/>
            <person name="Wu J."/>
            <person name="Bartlett M.C."/>
            <person name="Ma D."/>
            <person name="Leeson R.L."/>
            <person name="Priest M."/>
            <person name="Young S.K."/>
            <person name="Love J.C."/>
        </authorList>
    </citation>
    <scope>NUCLEOTIDE SEQUENCE [LARGE SCALE GENOMIC DNA]</scope>
    <source>
        <strain evidence="4 5">ATCC 28485</strain>
    </source>
</reference>
<dbReference type="Gene3D" id="2.40.160.50">
    <property type="entry name" value="membrane protein fhac: a member of the omp85/tpsb transporter family"/>
    <property type="match status" value="1"/>
</dbReference>
<dbReference type="EMBL" id="CP014586">
    <property type="protein sequence ID" value="ANZ76455.1"/>
    <property type="molecule type" value="Genomic_DNA"/>
</dbReference>
<evidence type="ECO:0000259" key="3">
    <source>
        <dbReference type="Pfam" id="PF01103"/>
    </source>
</evidence>
<comment type="subcellular location">
    <subcellularLocation>
        <location evidence="1">Membrane</location>
    </subcellularLocation>
</comment>
<accession>A0A1B2JF35</accession>
<evidence type="ECO:0000313" key="5">
    <source>
        <dbReference type="Proteomes" id="UP000094565"/>
    </source>
</evidence>
<dbReference type="InterPro" id="IPR000184">
    <property type="entry name" value="Bac_surfAg_D15"/>
</dbReference>
<keyword evidence="2" id="KW-0472">Membrane</keyword>
<dbReference type="Proteomes" id="UP000094565">
    <property type="component" value="Chromosome 3"/>
</dbReference>
<gene>
    <name evidence="4" type="ORF">ATY40_BA7504219</name>
</gene>
<proteinExistence type="predicted"/>
<evidence type="ECO:0000313" key="4">
    <source>
        <dbReference type="EMBL" id="ANZ76455.1"/>
    </source>
</evidence>
<organism evidence="4 5">
    <name type="scientific">Komagataella pastoris</name>
    <name type="common">Yeast</name>
    <name type="synonym">Pichia pastoris</name>
    <dbReference type="NCBI Taxonomy" id="4922"/>
    <lineage>
        <taxon>Eukaryota</taxon>
        <taxon>Fungi</taxon>
        <taxon>Dikarya</taxon>
        <taxon>Ascomycota</taxon>
        <taxon>Saccharomycotina</taxon>
        <taxon>Pichiomycetes</taxon>
        <taxon>Pichiales</taxon>
        <taxon>Pichiaceae</taxon>
        <taxon>Komagataella</taxon>
    </lineage>
</organism>